<evidence type="ECO:0000313" key="1">
    <source>
        <dbReference type="EMBL" id="THA16328.1"/>
    </source>
</evidence>
<comment type="caution">
    <text evidence="1">The sequence shown here is derived from an EMBL/GenBank/DDBJ whole genome shotgun (WGS) entry which is preliminary data.</text>
</comment>
<dbReference type="AlphaFoldDB" id="A0A4V6RI44"/>
<sequence>MPFYQDKRCQEAQMLMDSVFADVNDVSSLQLDSVDELSDKLGAFASDEEKAKGHTVGALEIRQAILDGVQAYEREHGVKPGAHLVAAALEQGKIYLDDASTANASSMAAESRAMIPQQALIAIKSVLFAGIPFAYYLQGDKNTGEAPLIIISHHAANKTGAYDNGSSLNGVSGGSPYITSDRTHTLTSSDNTNYTGKITTVMTDFDHCDQSAETVPLYAGRTQIMVNGLIAATTTQSKSDTEMVSAAVKIGDTEHSFTATVKINTGEVTVVFTSAVPENTNVAVRGFINVEEKQFRDTTPSVKTMAIKHSMYAKSYRAKVVVTPEAERQFSQEMGIDPATEGTMMIRMQFAQENLYKALNDFTNIAKYQGSETFDFDWDEAGKRKSQEEIAKVLLSKIDMISQKMANRNGSHGVSHIYVDDSIRTILSALGGDYFESAGQSARPGVYRLGRLAGMYDVYYTPKGLGTGVESGGKKAGRMLLIGANAGQPAFNPFIIGEVGAPKIDRINPTSDSPEGGYWVTGKNFAEQNPVPEYASSVALLDVIDTPN</sequence>
<protein>
    <submittedName>
        <fullName evidence="1">Uncharacterized protein</fullName>
    </submittedName>
</protein>
<gene>
    <name evidence="1" type="ORF">D3M76_03420</name>
</gene>
<dbReference type="EMBL" id="QXNG01000030">
    <property type="protein sequence ID" value="THA16328.1"/>
    <property type="molecule type" value="Genomic_DNA"/>
</dbReference>
<proteinExistence type="predicted"/>
<dbReference type="RefSeq" id="WP_136125632.1">
    <property type="nucleotide sequence ID" value="NZ_CAJUGY010000024.1"/>
</dbReference>
<organism evidence="1 2">
    <name type="scientific">Rodentibacter pneumotropicus</name>
    <dbReference type="NCBI Taxonomy" id="758"/>
    <lineage>
        <taxon>Bacteria</taxon>
        <taxon>Pseudomonadati</taxon>
        <taxon>Pseudomonadota</taxon>
        <taxon>Gammaproteobacteria</taxon>
        <taxon>Pasteurellales</taxon>
        <taxon>Pasteurellaceae</taxon>
        <taxon>Rodentibacter</taxon>
    </lineage>
</organism>
<accession>A0A4V6RI44</accession>
<dbReference type="Proteomes" id="UP000310576">
    <property type="component" value="Unassembled WGS sequence"/>
</dbReference>
<reference evidence="1 2" key="1">
    <citation type="journal article" date="2019" name="Vet. Microbiol.">
        <title>Development of multi locus sequence typing (MLST) of Rodentibacter pneumotropicus.</title>
        <authorList>
            <person name="Adhikary S."/>
            <person name="Bisgaard M."/>
            <person name="Boot R."/>
            <person name="Benga L."/>
            <person name="Nicklas W."/>
            <person name="Christensen H."/>
        </authorList>
    </citation>
    <scope>NUCLEOTIDE SEQUENCE [LARGE SCALE GENOMIC DNA]</scope>
    <source>
        <strain evidence="1 2">1596_07</strain>
    </source>
</reference>
<name>A0A4V6RI44_9PAST</name>
<evidence type="ECO:0000313" key="2">
    <source>
        <dbReference type="Proteomes" id="UP000310576"/>
    </source>
</evidence>